<keyword evidence="2" id="KW-1185">Reference proteome</keyword>
<dbReference type="Proteomes" id="UP000308600">
    <property type="component" value="Unassembled WGS sequence"/>
</dbReference>
<evidence type="ECO:0000313" key="2">
    <source>
        <dbReference type="Proteomes" id="UP000308600"/>
    </source>
</evidence>
<protein>
    <submittedName>
        <fullName evidence="1">Ribonuclease H-like protein</fullName>
    </submittedName>
</protein>
<gene>
    <name evidence="1" type="ORF">BDN72DRAFT_960868</name>
</gene>
<proteinExistence type="predicted"/>
<sequence length="403" mass="45443">MGRKFESSPTGKTPDLPSNPTLERSREHKEASFSCGTSRRPLARSKTEPVGLPSYTYEDYTPRARVVHTDDNEDVDDLVSSLADGPIGFDMEWRFSHPEREDPTGLMTNRAAVVQLADAEGLILVIQIYHMKRFPPSLQDIVESPHRAKLGVNILEDGKKLFEDYGIVAKNLVELGGVVAQADVVPTTGQNTSQQGYWASGSGRPQTNPIGGPFGRQIVSLAKLVARYCHKTLEKGDERQSNWERKPLTKEQEFYAACDVHSSVKIYQRLLELAEKNAVALLPPEYTSNVLPSDYFKTPSPPRTNRLNAEQSLPAQGPDQHIRAAYKYWHERHMSLEAMCKKLAVDEECLEPRTVISYVIKALQDDPSLPFDLDTLRQLVQMEIGSWDMHRNWIMQKWAEVGI</sequence>
<dbReference type="EMBL" id="ML208371">
    <property type="protein sequence ID" value="TFK67624.1"/>
    <property type="molecule type" value="Genomic_DNA"/>
</dbReference>
<evidence type="ECO:0000313" key="1">
    <source>
        <dbReference type="EMBL" id="TFK67624.1"/>
    </source>
</evidence>
<accession>A0ACD3AQS9</accession>
<reference evidence="1 2" key="1">
    <citation type="journal article" date="2019" name="Nat. Ecol. Evol.">
        <title>Megaphylogeny resolves global patterns of mushroom evolution.</title>
        <authorList>
            <person name="Varga T."/>
            <person name="Krizsan K."/>
            <person name="Foldi C."/>
            <person name="Dima B."/>
            <person name="Sanchez-Garcia M."/>
            <person name="Sanchez-Ramirez S."/>
            <person name="Szollosi G.J."/>
            <person name="Szarkandi J.G."/>
            <person name="Papp V."/>
            <person name="Albert L."/>
            <person name="Andreopoulos W."/>
            <person name="Angelini C."/>
            <person name="Antonin V."/>
            <person name="Barry K.W."/>
            <person name="Bougher N.L."/>
            <person name="Buchanan P."/>
            <person name="Buyck B."/>
            <person name="Bense V."/>
            <person name="Catcheside P."/>
            <person name="Chovatia M."/>
            <person name="Cooper J."/>
            <person name="Damon W."/>
            <person name="Desjardin D."/>
            <person name="Finy P."/>
            <person name="Geml J."/>
            <person name="Haridas S."/>
            <person name="Hughes K."/>
            <person name="Justo A."/>
            <person name="Karasinski D."/>
            <person name="Kautmanova I."/>
            <person name="Kiss B."/>
            <person name="Kocsube S."/>
            <person name="Kotiranta H."/>
            <person name="LaButti K.M."/>
            <person name="Lechner B.E."/>
            <person name="Liimatainen K."/>
            <person name="Lipzen A."/>
            <person name="Lukacs Z."/>
            <person name="Mihaltcheva S."/>
            <person name="Morgado L.N."/>
            <person name="Niskanen T."/>
            <person name="Noordeloos M.E."/>
            <person name="Ohm R.A."/>
            <person name="Ortiz-Santana B."/>
            <person name="Ovrebo C."/>
            <person name="Racz N."/>
            <person name="Riley R."/>
            <person name="Savchenko A."/>
            <person name="Shiryaev A."/>
            <person name="Soop K."/>
            <person name="Spirin V."/>
            <person name="Szebenyi C."/>
            <person name="Tomsovsky M."/>
            <person name="Tulloss R.E."/>
            <person name="Uehling J."/>
            <person name="Grigoriev I.V."/>
            <person name="Vagvolgyi C."/>
            <person name="Papp T."/>
            <person name="Martin F.M."/>
            <person name="Miettinen O."/>
            <person name="Hibbett D.S."/>
            <person name="Nagy L.G."/>
        </authorList>
    </citation>
    <scope>NUCLEOTIDE SEQUENCE [LARGE SCALE GENOMIC DNA]</scope>
    <source>
        <strain evidence="1 2">NL-1719</strain>
    </source>
</reference>
<name>A0ACD3AQS9_9AGAR</name>
<organism evidence="1 2">
    <name type="scientific">Pluteus cervinus</name>
    <dbReference type="NCBI Taxonomy" id="181527"/>
    <lineage>
        <taxon>Eukaryota</taxon>
        <taxon>Fungi</taxon>
        <taxon>Dikarya</taxon>
        <taxon>Basidiomycota</taxon>
        <taxon>Agaricomycotina</taxon>
        <taxon>Agaricomycetes</taxon>
        <taxon>Agaricomycetidae</taxon>
        <taxon>Agaricales</taxon>
        <taxon>Pluteineae</taxon>
        <taxon>Pluteaceae</taxon>
        <taxon>Pluteus</taxon>
    </lineage>
</organism>